<protein>
    <submittedName>
        <fullName evidence="3">N-acetylmuramoyl-L-alanine amidase CwlD</fullName>
    </submittedName>
</protein>
<reference evidence="3 4" key="1">
    <citation type="submission" date="2018-04" db="EMBL/GenBank/DDBJ databases">
        <title>Camelliibacillus theae gen. nov., sp. nov., isolated from Pu'er tea.</title>
        <authorList>
            <person name="Niu L."/>
        </authorList>
    </citation>
    <scope>NUCLEOTIDE SEQUENCE [LARGE SCALE GENOMIC DNA]</scope>
    <source>
        <strain evidence="3 4">T8</strain>
    </source>
</reference>
<sequence length="236" mass="26782">MKKWFIVIALLHVLIFIILFNKQINLESSDSWELPLSGKIIVLDPGHGGPDGGAVGRGNVIEKDVTLNISLKLRDYLQEAGAYVVMTRETDRDLADENIKGYSRRKTDDLYKRLAMINEPNRDLFISVHLNAIPSPKWRGAQTFYNPTNDESRNVSIFIQDELRRNLGNTDRKAKSLTSVFILKEAKIPGAIVEVGFLSNPTEEELLKQSEYQTKVAASIYQGILRYFTNEEPPEE</sequence>
<dbReference type="NCBIfam" id="TIGR02883">
    <property type="entry name" value="spore_cwlD"/>
    <property type="match status" value="1"/>
</dbReference>
<dbReference type="Gene3D" id="3.40.630.40">
    <property type="entry name" value="Zn-dependent exopeptidases"/>
    <property type="match status" value="1"/>
</dbReference>
<dbReference type="PANTHER" id="PTHR30404">
    <property type="entry name" value="N-ACETYLMURAMOYL-L-ALANINE AMIDASE"/>
    <property type="match status" value="1"/>
</dbReference>
<dbReference type="SMART" id="SM00646">
    <property type="entry name" value="Ami_3"/>
    <property type="match status" value="1"/>
</dbReference>
<keyword evidence="4" id="KW-1185">Reference proteome</keyword>
<dbReference type="GO" id="GO:0008745">
    <property type="term" value="F:N-acetylmuramoyl-L-alanine amidase activity"/>
    <property type="evidence" value="ECO:0007669"/>
    <property type="project" value="InterPro"/>
</dbReference>
<name>A0A2U1K660_9BACI</name>
<dbReference type="OrthoDB" id="9806267at2"/>
<dbReference type="EMBL" id="QCZG01000004">
    <property type="protein sequence ID" value="PWA12872.1"/>
    <property type="molecule type" value="Genomic_DNA"/>
</dbReference>
<dbReference type="CDD" id="cd02696">
    <property type="entry name" value="MurNAc-LAA"/>
    <property type="match status" value="1"/>
</dbReference>
<feature type="domain" description="MurNAc-LAA" evidence="2">
    <location>
        <begin position="114"/>
        <end position="225"/>
    </location>
</feature>
<dbReference type="GO" id="GO:0009253">
    <property type="term" value="P:peptidoglycan catabolic process"/>
    <property type="evidence" value="ECO:0007669"/>
    <property type="project" value="InterPro"/>
</dbReference>
<dbReference type="InterPro" id="IPR014234">
    <property type="entry name" value="Spore_CwlD"/>
</dbReference>
<proteinExistence type="predicted"/>
<evidence type="ECO:0000259" key="2">
    <source>
        <dbReference type="SMART" id="SM00646"/>
    </source>
</evidence>
<comment type="caution">
    <text evidence="3">The sequence shown here is derived from an EMBL/GenBank/DDBJ whole genome shotgun (WGS) entry which is preliminary data.</text>
</comment>
<dbReference type="SUPFAM" id="SSF53187">
    <property type="entry name" value="Zn-dependent exopeptidases"/>
    <property type="match status" value="1"/>
</dbReference>
<dbReference type="RefSeq" id="WP_116553426.1">
    <property type="nucleotide sequence ID" value="NZ_QCZG01000004.1"/>
</dbReference>
<keyword evidence="1" id="KW-0378">Hydrolase</keyword>
<evidence type="ECO:0000313" key="4">
    <source>
        <dbReference type="Proteomes" id="UP000245998"/>
    </source>
</evidence>
<dbReference type="GO" id="GO:0030288">
    <property type="term" value="C:outer membrane-bounded periplasmic space"/>
    <property type="evidence" value="ECO:0007669"/>
    <property type="project" value="TreeGrafter"/>
</dbReference>
<accession>A0A2U1K660</accession>
<evidence type="ECO:0000256" key="1">
    <source>
        <dbReference type="ARBA" id="ARBA00022801"/>
    </source>
</evidence>
<dbReference type="Pfam" id="PF01520">
    <property type="entry name" value="Amidase_3"/>
    <property type="match status" value="1"/>
</dbReference>
<evidence type="ECO:0000313" key="3">
    <source>
        <dbReference type="EMBL" id="PWA12872.1"/>
    </source>
</evidence>
<dbReference type="InterPro" id="IPR050695">
    <property type="entry name" value="N-acetylmuramoyl_amidase_3"/>
</dbReference>
<dbReference type="PANTHER" id="PTHR30404:SF0">
    <property type="entry name" value="N-ACETYLMURAMOYL-L-ALANINE AMIDASE AMIC"/>
    <property type="match status" value="1"/>
</dbReference>
<gene>
    <name evidence="3" type="primary">cwlD</name>
    <name evidence="3" type="ORF">DCC39_03105</name>
</gene>
<dbReference type="AlphaFoldDB" id="A0A2U1K660"/>
<dbReference type="Proteomes" id="UP000245998">
    <property type="component" value="Unassembled WGS sequence"/>
</dbReference>
<dbReference type="InterPro" id="IPR002508">
    <property type="entry name" value="MurNAc-LAA_cat"/>
</dbReference>
<organism evidence="3 4">
    <name type="scientific">Pueribacillus theae</name>
    <dbReference type="NCBI Taxonomy" id="2171751"/>
    <lineage>
        <taxon>Bacteria</taxon>
        <taxon>Bacillati</taxon>
        <taxon>Bacillota</taxon>
        <taxon>Bacilli</taxon>
        <taxon>Bacillales</taxon>
        <taxon>Bacillaceae</taxon>
        <taxon>Pueribacillus</taxon>
    </lineage>
</organism>